<name>A0A833SSR5_PHYIN</name>
<gene>
    <name evidence="1" type="ORF">GN244_ATG10288</name>
</gene>
<dbReference type="EMBL" id="WSZM01000237">
    <property type="protein sequence ID" value="KAF4037554.1"/>
    <property type="molecule type" value="Genomic_DNA"/>
</dbReference>
<evidence type="ECO:0000313" key="2">
    <source>
        <dbReference type="Proteomes" id="UP000602510"/>
    </source>
</evidence>
<accession>A0A833SSR5</accession>
<organism evidence="1 2">
    <name type="scientific">Phytophthora infestans</name>
    <name type="common">Potato late blight agent</name>
    <name type="synonym">Botrytis infestans</name>
    <dbReference type="NCBI Taxonomy" id="4787"/>
    <lineage>
        <taxon>Eukaryota</taxon>
        <taxon>Sar</taxon>
        <taxon>Stramenopiles</taxon>
        <taxon>Oomycota</taxon>
        <taxon>Peronosporomycetes</taxon>
        <taxon>Peronosporales</taxon>
        <taxon>Peronosporaceae</taxon>
        <taxon>Phytophthora</taxon>
    </lineage>
</organism>
<comment type="caution">
    <text evidence="1">The sequence shown here is derived from an EMBL/GenBank/DDBJ whole genome shotgun (WGS) entry which is preliminary data.</text>
</comment>
<reference evidence="1" key="1">
    <citation type="submission" date="2020-04" db="EMBL/GenBank/DDBJ databases">
        <title>Hybrid Assembly of Korean Phytophthora infestans isolates.</title>
        <authorList>
            <person name="Prokchorchik M."/>
            <person name="Lee Y."/>
            <person name="Seo J."/>
            <person name="Cho J.-H."/>
            <person name="Park Y.-E."/>
            <person name="Jang D.-C."/>
            <person name="Im J.-S."/>
            <person name="Choi J.-G."/>
            <person name="Park H.-J."/>
            <person name="Lee G.-B."/>
            <person name="Lee Y.-G."/>
            <person name="Hong S.-Y."/>
            <person name="Cho K."/>
            <person name="Sohn K.H."/>
        </authorList>
    </citation>
    <scope>NUCLEOTIDE SEQUENCE</scope>
    <source>
        <strain evidence="1">KR_1_A1</strain>
    </source>
</reference>
<evidence type="ECO:0000313" key="1">
    <source>
        <dbReference type="EMBL" id="KAF4037554.1"/>
    </source>
</evidence>
<protein>
    <submittedName>
        <fullName evidence="1">Uncharacterized protein</fullName>
    </submittedName>
</protein>
<dbReference type="AlphaFoldDB" id="A0A833SSR5"/>
<proteinExistence type="predicted"/>
<sequence>MSTPTLSIPYMRVKFAEATVLTYTNPKLWRCLKISDCSYWHRTNTVYWKNLAYQHYAIFYESDECNTDDKYFFASDIGNPAGGEYTFKKNQVFQSMTLGKYDDKPTFKHVNNCPSDKENTVVNETGVLLTWANDGLSTNWTNSLP</sequence>
<dbReference type="Proteomes" id="UP000602510">
    <property type="component" value="Unassembled WGS sequence"/>
</dbReference>
<keyword evidence="2" id="KW-1185">Reference proteome</keyword>